<keyword evidence="4" id="KW-0472">Membrane</keyword>
<evidence type="ECO:0000313" key="6">
    <source>
        <dbReference type="EMBL" id="OGF65237.1"/>
    </source>
</evidence>
<keyword evidence="1" id="KW-0479">Metal-binding</keyword>
<keyword evidence="4" id="KW-1133">Transmembrane helix</keyword>
<keyword evidence="3" id="KW-0411">Iron-sulfur</keyword>
<evidence type="ECO:0000259" key="5">
    <source>
        <dbReference type="PROSITE" id="PS51379"/>
    </source>
</evidence>
<feature type="domain" description="4Fe-4S ferredoxin-type" evidence="5">
    <location>
        <begin position="335"/>
        <end position="364"/>
    </location>
</feature>
<dbReference type="Proteomes" id="UP000178943">
    <property type="component" value="Unassembled WGS sequence"/>
</dbReference>
<evidence type="ECO:0000256" key="4">
    <source>
        <dbReference type="SAM" id="Phobius"/>
    </source>
</evidence>
<sequence length="447" mass="51736">MTLINIFALMLSDIFVVVLLFSSVQEKEKRASFVSLSMLIINTLIWSILIYFHGIFLVTVINYVFLFGFLVLVNISFIKYFPKEESIDLLDVEQYDERDNMFSRNNLKQHPDLAKQYYAMHPEKESNDRKMHQKPDLYHAGTKFFDLRWSPLPEAAFAYLKRTRLVVKGEKRPEEQELDKHKITAMIKEIALMYGAIDIGITKIRKYHYYSHAGRHPENWGHPINNSHTYAIAIIVAMDIDRIKKAPGLPVLIESSRQYVESAKIAHIIAEYIRTLGYDARSHVDGNYEVLCVPVARDAGLGEVGRIGLLMHRRYGPCVRISVVTTELELETSEADNQHMQNFCKICKKCAENCPTHSIPAVDKTEQRGFKHWFINQETCYAFWRVIGSDCAFCIRVCPYTKPNTFLHTLVRYYISRNPVNQHIALFFDDLLFGKKFPVPCPLITVP</sequence>
<organism evidence="6 7">
    <name type="scientific">Candidatus Fischerbacteria bacterium RBG_13_37_8</name>
    <dbReference type="NCBI Taxonomy" id="1817863"/>
    <lineage>
        <taxon>Bacteria</taxon>
        <taxon>Candidatus Fischeribacteriota</taxon>
    </lineage>
</organism>
<dbReference type="PANTHER" id="PTHR42827">
    <property type="entry name" value="IRON-SULFUR CLUSTER-BINDING PROTEIN-RELATED"/>
    <property type="match status" value="1"/>
</dbReference>
<dbReference type="Pfam" id="PF12838">
    <property type="entry name" value="Fer4_7"/>
    <property type="match status" value="1"/>
</dbReference>
<keyword evidence="4" id="KW-0812">Transmembrane</keyword>
<dbReference type="InterPro" id="IPR017900">
    <property type="entry name" value="4Fe4S_Fe_S_CS"/>
</dbReference>
<comment type="caution">
    <text evidence="6">The sequence shown here is derived from an EMBL/GenBank/DDBJ whole genome shotgun (WGS) entry which is preliminary data.</text>
</comment>
<dbReference type="GO" id="GO:0051536">
    <property type="term" value="F:iron-sulfur cluster binding"/>
    <property type="evidence" value="ECO:0007669"/>
    <property type="project" value="UniProtKB-KW"/>
</dbReference>
<protein>
    <recommendedName>
        <fullName evidence="5">4Fe-4S ferredoxin-type domain-containing protein</fullName>
    </recommendedName>
</protein>
<reference evidence="6 7" key="1">
    <citation type="journal article" date="2016" name="Nat. Commun.">
        <title>Thousands of microbial genomes shed light on interconnected biogeochemical processes in an aquifer system.</title>
        <authorList>
            <person name="Anantharaman K."/>
            <person name="Brown C.T."/>
            <person name="Hug L.A."/>
            <person name="Sharon I."/>
            <person name="Castelle C.J."/>
            <person name="Probst A.J."/>
            <person name="Thomas B.C."/>
            <person name="Singh A."/>
            <person name="Wilkins M.J."/>
            <person name="Karaoz U."/>
            <person name="Brodie E.L."/>
            <person name="Williams K.H."/>
            <person name="Hubbard S.S."/>
            <person name="Banfield J.F."/>
        </authorList>
    </citation>
    <scope>NUCLEOTIDE SEQUENCE [LARGE SCALE GENOMIC DNA]</scope>
</reference>
<feature type="transmembrane region" description="Helical" evidence="4">
    <location>
        <begin position="6"/>
        <end position="24"/>
    </location>
</feature>
<dbReference type="PROSITE" id="PS00198">
    <property type="entry name" value="4FE4S_FER_1"/>
    <property type="match status" value="1"/>
</dbReference>
<gene>
    <name evidence="6" type="ORF">A2Y62_02290</name>
</gene>
<evidence type="ECO:0000256" key="1">
    <source>
        <dbReference type="ARBA" id="ARBA00022723"/>
    </source>
</evidence>
<dbReference type="Gene3D" id="3.30.70.20">
    <property type="match status" value="1"/>
</dbReference>
<dbReference type="PROSITE" id="PS51379">
    <property type="entry name" value="4FE4S_FER_2"/>
    <property type="match status" value="1"/>
</dbReference>
<dbReference type="SUPFAM" id="SSF54862">
    <property type="entry name" value="4Fe-4S ferredoxins"/>
    <property type="match status" value="1"/>
</dbReference>
<accession>A0A1F5VPG0</accession>
<evidence type="ECO:0000256" key="2">
    <source>
        <dbReference type="ARBA" id="ARBA00023004"/>
    </source>
</evidence>
<feature type="transmembrane region" description="Helical" evidence="4">
    <location>
        <begin position="31"/>
        <end position="49"/>
    </location>
</feature>
<keyword evidence="2" id="KW-0408">Iron</keyword>
<proteinExistence type="predicted"/>
<feature type="transmembrane region" description="Helical" evidence="4">
    <location>
        <begin position="55"/>
        <end position="77"/>
    </location>
</feature>
<dbReference type="AlphaFoldDB" id="A0A1F5VPG0"/>
<dbReference type="PANTHER" id="PTHR42827:SF1">
    <property type="entry name" value="IRON-SULFUR CLUSTER-BINDING PROTEIN"/>
    <property type="match status" value="1"/>
</dbReference>
<dbReference type="InterPro" id="IPR017896">
    <property type="entry name" value="4Fe4S_Fe-S-bd"/>
</dbReference>
<evidence type="ECO:0000256" key="3">
    <source>
        <dbReference type="ARBA" id="ARBA00023014"/>
    </source>
</evidence>
<name>A0A1F5VPG0_9BACT</name>
<dbReference type="GO" id="GO:0046872">
    <property type="term" value="F:metal ion binding"/>
    <property type="evidence" value="ECO:0007669"/>
    <property type="project" value="UniProtKB-KW"/>
</dbReference>
<evidence type="ECO:0000313" key="7">
    <source>
        <dbReference type="Proteomes" id="UP000178943"/>
    </source>
</evidence>
<dbReference type="EMBL" id="MFGW01000113">
    <property type="protein sequence ID" value="OGF65237.1"/>
    <property type="molecule type" value="Genomic_DNA"/>
</dbReference>
<dbReference type="STRING" id="1817863.A2Y62_02290"/>